<dbReference type="PANTHER" id="PTHR34482">
    <property type="entry name" value="DNA DAMAGE-INDUCIBLE PROTEIN 1-LIKE"/>
    <property type="match status" value="1"/>
</dbReference>
<evidence type="ECO:0000256" key="1">
    <source>
        <dbReference type="PROSITE-ProRule" id="PRU00047"/>
    </source>
</evidence>
<feature type="compositionally biased region" description="Basic and acidic residues" evidence="2">
    <location>
        <begin position="396"/>
        <end position="412"/>
    </location>
</feature>
<evidence type="ECO:0000259" key="3">
    <source>
        <dbReference type="PROSITE" id="PS50158"/>
    </source>
</evidence>
<keyword evidence="4" id="KW-1185">Reference proteome</keyword>
<dbReference type="InterPro" id="IPR036875">
    <property type="entry name" value="Znf_CCHC_sf"/>
</dbReference>
<dbReference type="GeneID" id="109127375"/>
<dbReference type="InterPro" id="IPR005162">
    <property type="entry name" value="Retrotrans_gag_dom"/>
</dbReference>
<feature type="compositionally biased region" description="Basic and acidic residues" evidence="2">
    <location>
        <begin position="64"/>
        <end position="75"/>
    </location>
</feature>
<evidence type="ECO:0000313" key="4">
    <source>
        <dbReference type="Proteomes" id="UP000694864"/>
    </source>
</evidence>
<feature type="domain" description="CCHC-type" evidence="3">
    <location>
        <begin position="381"/>
        <end position="396"/>
    </location>
</feature>
<proteinExistence type="predicted"/>
<feature type="region of interest" description="Disordered" evidence="2">
    <location>
        <begin position="1"/>
        <end position="94"/>
    </location>
</feature>
<evidence type="ECO:0000256" key="2">
    <source>
        <dbReference type="SAM" id="MobiDB-lite"/>
    </source>
</evidence>
<reference evidence="4" key="1">
    <citation type="journal article" date="2014" name="Nat. Commun.">
        <title>The emerging biofuel crop Camelina sativa retains a highly undifferentiated hexaploid genome structure.</title>
        <authorList>
            <person name="Kagale S."/>
            <person name="Koh C."/>
            <person name="Nixon J."/>
            <person name="Bollina V."/>
            <person name="Clarke W.E."/>
            <person name="Tuteja R."/>
            <person name="Spillane C."/>
            <person name="Robinson S.J."/>
            <person name="Links M.G."/>
            <person name="Clarke C."/>
            <person name="Higgins E.E."/>
            <person name="Huebert T."/>
            <person name="Sharpe A.G."/>
            <person name="Parkin I.A."/>
        </authorList>
    </citation>
    <scope>NUCLEOTIDE SEQUENCE [LARGE SCALE GENOMIC DNA]</scope>
    <source>
        <strain evidence="4">cv. DH55</strain>
    </source>
</reference>
<dbReference type="Pfam" id="PF03732">
    <property type="entry name" value="Retrotrans_gag"/>
    <property type="match status" value="1"/>
</dbReference>
<dbReference type="PANTHER" id="PTHR34482:SF49">
    <property type="entry name" value="RETROTRANSPOSON GAG DOMAIN-CONTAINING PROTEIN"/>
    <property type="match status" value="1"/>
</dbReference>
<dbReference type="RefSeq" id="XP_019087546.1">
    <property type="nucleotide sequence ID" value="XM_019232001.1"/>
</dbReference>
<name>A0ABM1QLA8_CAMSA</name>
<feature type="region of interest" description="Disordered" evidence="2">
    <location>
        <begin position="396"/>
        <end position="425"/>
    </location>
</feature>
<dbReference type="Pfam" id="PF00098">
    <property type="entry name" value="zf-CCHC"/>
    <property type="match status" value="1"/>
</dbReference>
<keyword evidence="1" id="KW-0862">Zinc</keyword>
<evidence type="ECO:0000313" key="5">
    <source>
        <dbReference type="RefSeq" id="XP_019087546.1"/>
    </source>
</evidence>
<keyword evidence="1" id="KW-0863">Zinc-finger</keyword>
<dbReference type="PROSITE" id="PS50158">
    <property type="entry name" value="ZF_CCHC"/>
    <property type="match status" value="1"/>
</dbReference>
<gene>
    <name evidence="5" type="primary">LOC109127375</name>
</gene>
<reference evidence="5" key="2">
    <citation type="submission" date="2025-08" db="UniProtKB">
        <authorList>
            <consortium name="RefSeq"/>
        </authorList>
    </citation>
    <scope>IDENTIFICATION</scope>
    <source>
        <tissue evidence="5">Leaf</tissue>
    </source>
</reference>
<dbReference type="Gene3D" id="4.10.60.10">
    <property type="entry name" value="Zinc finger, CCHC-type"/>
    <property type="match status" value="1"/>
</dbReference>
<dbReference type="SMART" id="SM00343">
    <property type="entry name" value="ZnF_C2HC"/>
    <property type="match status" value="2"/>
</dbReference>
<dbReference type="InterPro" id="IPR001878">
    <property type="entry name" value="Znf_CCHC"/>
</dbReference>
<dbReference type="SUPFAM" id="SSF57756">
    <property type="entry name" value="Retrovirus zinc finger-like domains"/>
    <property type="match status" value="1"/>
</dbReference>
<sequence>MGRENLSGHRWSGAGSFKLIGKSSNKEKKKKGKEVPDETIGAAETLVDVEPRNTDTQNTAGPEAGEKQPDNDKPESSGAMDVNGQPNSVPSSQEQWETMKAMMVQLDVLTKALVPDPVVPTIRSKIVTGTIGVSPEDSPRNRRDYLDALEHVSRLRTKHFPGSTYPIVADEWRSRLVRNFNSTRYPKEYQKDIAVHFLEEKAHDWWVSVEKREGGKVLTYADFEKEFNKKFFPPEAWDRLESAYLNLIQGDMTVRAYDAEFSRLRRFVGKEIADDKAQVRPFIRGLRVDIHNHCVNGIFNSIVEVVERAAMIEAKIEEDKKLRRETISSRSKAKYGECKTCGKYHSGYCWKAVGACGRCGSKDHVIRNCPRMENGNGPRSCYLCGKEGHFRRECPKLDEGRQNHQRGNRGEESLPPPLKRQVVAP</sequence>
<feature type="compositionally biased region" description="Polar residues" evidence="2">
    <location>
        <begin position="84"/>
        <end position="94"/>
    </location>
</feature>
<organism evidence="4 5">
    <name type="scientific">Camelina sativa</name>
    <name type="common">False flax</name>
    <name type="synonym">Myagrum sativum</name>
    <dbReference type="NCBI Taxonomy" id="90675"/>
    <lineage>
        <taxon>Eukaryota</taxon>
        <taxon>Viridiplantae</taxon>
        <taxon>Streptophyta</taxon>
        <taxon>Embryophyta</taxon>
        <taxon>Tracheophyta</taxon>
        <taxon>Spermatophyta</taxon>
        <taxon>Magnoliopsida</taxon>
        <taxon>eudicotyledons</taxon>
        <taxon>Gunneridae</taxon>
        <taxon>Pentapetalae</taxon>
        <taxon>rosids</taxon>
        <taxon>malvids</taxon>
        <taxon>Brassicales</taxon>
        <taxon>Brassicaceae</taxon>
        <taxon>Camelineae</taxon>
        <taxon>Camelina</taxon>
    </lineage>
</organism>
<protein>
    <submittedName>
        <fullName evidence="5">Uncharacterized protein LOC109127375</fullName>
    </submittedName>
</protein>
<keyword evidence="1" id="KW-0479">Metal-binding</keyword>
<accession>A0ABM1QLA8</accession>
<dbReference type="Proteomes" id="UP000694864">
    <property type="component" value="Chromosome 11"/>
</dbReference>